<accession>C4J440</accession>
<sequence length="317" mass="34837">MGSDSTIDKVPRTDKFITKKTLDNLMVHPESHESIQAAVCVPLQDMDHLSISIPQFGELEVGLFVVIKECLLICSIFLHKRAEDRVAQQGFVTWELKKALLVATQKFLEVRVVKDQRVRSPGPLKTRPLFVAPSQGVATREGNNVLITQTHLLAKDLPQVVRTLGGIRKTALRWRLRLVLPAGVEGDLRPTGDLDGHNSGKLVEIGIGEGGELLLDGLEQPHRDVQPRVGAVSQFRRALHSTEGTAGPRRHVERPRGVPREAEHEGRAALLGDEGAELAPGLLDGLAVLGAHGWVILRHGCEQRELRIVECDAVRRG</sequence>
<proteinExistence type="evidence at transcript level"/>
<reference evidence="2" key="1">
    <citation type="journal article" date="2009" name="PLoS Genet.">
        <title>Sequencing, mapping, and analysis of 27,455 maize full-length cDNAs.</title>
        <authorList>
            <person name="Soderlund C."/>
            <person name="Descour A."/>
            <person name="Kudrna D."/>
            <person name="Bomhoff M."/>
            <person name="Boyd L."/>
            <person name="Currie J."/>
            <person name="Angelova A."/>
            <person name="Collura K."/>
            <person name="Wissotski M."/>
            <person name="Ashley E."/>
            <person name="Morrow D."/>
            <person name="Fernandes J."/>
            <person name="Walbot V."/>
            <person name="Yu Y."/>
        </authorList>
    </citation>
    <scope>NUCLEOTIDE SEQUENCE</scope>
    <source>
        <strain evidence="2">B73</strain>
    </source>
</reference>
<protein>
    <submittedName>
        <fullName evidence="2">Uncharacterized protein</fullName>
    </submittedName>
</protein>
<dbReference type="AlphaFoldDB" id="C4J440"/>
<reference evidence="2" key="2">
    <citation type="submission" date="2012-06" db="EMBL/GenBank/DDBJ databases">
        <authorList>
            <person name="Yu Y."/>
            <person name="Currie J."/>
            <person name="Lomeli R."/>
            <person name="Angelova A."/>
            <person name="Collura K."/>
            <person name="Wissotski M."/>
            <person name="Campos D."/>
            <person name="Kudrna D."/>
            <person name="Golser W."/>
            <person name="Ashely E."/>
            <person name="Descour A."/>
            <person name="Fernandes J."/>
            <person name="Soderlund C."/>
            <person name="Walbot V."/>
        </authorList>
    </citation>
    <scope>NUCLEOTIDE SEQUENCE</scope>
    <source>
        <strain evidence="2">B73</strain>
    </source>
</reference>
<dbReference type="EMBL" id="BT085996">
    <property type="protein sequence ID" value="ACR36349.1"/>
    <property type="molecule type" value="mRNA"/>
</dbReference>
<dbReference type="EMBL" id="BT085587">
    <property type="protein sequence ID" value="ACR35940.1"/>
    <property type="molecule type" value="mRNA"/>
</dbReference>
<evidence type="ECO:0000256" key="1">
    <source>
        <dbReference type="SAM" id="MobiDB-lite"/>
    </source>
</evidence>
<feature type="region of interest" description="Disordered" evidence="1">
    <location>
        <begin position="242"/>
        <end position="262"/>
    </location>
</feature>
<evidence type="ECO:0000313" key="2">
    <source>
        <dbReference type="EMBL" id="ACR35940.1"/>
    </source>
</evidence>
<organism evidence="2">
    <name type="scientific">Zea mays</name>
    <name type="common">Maize</name>
    <dbReference type="NCBI Taxonomy" id="4577"/>
    <lineage>
        <taxon>Eukaryota</taxon>
        <taxon>Viridiplantae</taxon>
        <taxon>Streptophyta</taxon>
        <taxon>Embryophyta</taxon>
        <taxon>Tracheophyta</taxon>
        <taxon>Spermatophyta</taxon>
        <taxon>Magnoliopsida</taxon>
        <taxon>Liliopsida</taxon>
        <taxon>Poales</taxon>
        <taxon>Poaceae</taxon>
        <taxon>PACMAD clade</taxon>
        <taxon>Panicoideae</taxon>
        <taxon>Andropogonodae</taxon>
        <taxon>Andropogoneae</taxon>
        <taxon>Tripsacinae</taxon>
        <taxon>Zea</taxon>
    </lineage>
</organism>
<name>C4J440_MAIZE</name>